<accession>A0AAF0UE43</accession>
<proteinExistence type="predicted"/>
<protein>
    <submittedName>
        <fullName evidence="2">Uncharacterized protein</fullName>
    </submittedName>
</protein>
<feature type="region of interest" description="Disordered" evidence="1">
    <location>
        <begin position="70"/>
        <end position="97"/>
    </location>
</feature>
<reference evidence="2" key="1">
    <citation type="submission" date="2023-08" db="EMBL/GenBank/DDBJ databases">
        <title>A de novo genome assembly of Solanum verrucosum Schlechtendal, a Mexican diploid species geographically isolated from the other diploid A-genome species in potato relatives.</title>
        <authorList>
            <person name="Hosaka K."/>
        </authorList>
    </citation>
    <scope>NUCLEOTIDE SEQUENCE</scope>
    <source>
        <tissue evidence="2">Young leaves</tissue>
    </source>
</reference>
<name>A0AAF0UE43_SOLVR</name>
<dbReference type="Proteomes" id="UP001234989">
    <property type="component" value="Chromosome 9"/>
</dbReference>
<feature type="compositionally biased region" description="Basic residues" evidence="1">
    <location>
        <begin position="86"/>
        <end position="97"/>
    </location>
</feature>
<evidence type="ECO:0000313" key="2">
    <source>
        <dbReference type="EMBL" id="WMV44408.1"/>
    </source>
</evidence>
<sequence length="97" mass="10589">MPIDLKNKIHRRMTIRLVGVPHQWDNKHLGLVIWSWAVLPLGALVEVIDASIGKGKVNPNPTGIQLQAEAKDSNPKGAEVVGHGAGKTKNRCKTQKI</sequence>
<evidence type="ECO:0000256" key="1">
    <source>
        <dbReference type="SAM" id="MobiDB-lite"/>
    </source>
</evidence>
<dbReference type="EMBL" id="CP133620">
    <property type="protein sequence ID" value="WMV44408.1"/>
    <property type="molecule type" value="Genomic_DNA"/>
</dbReference>
<evidence type="ECO:0000313" key="3">
    <source>
        <dbReference type="Proteomes" id="UP001234989"/>
    </source>
</evidence>
<organism evidence="2 3">
    <name type="scientific">Solanum verrucosum</name>
    <dbReference type="NCBI Taxonomy" id="315347"/>
    <lineage>
        <taxon>Eukaryota</taxon>
        <taxon>Viridiplantae</taxon>
        <taxon>Streptophyta</taxon>
        <taxon>Embryophyta</taxon>
        <taxon>Tracheophyta</taxon>
        <taxon>Spermatophyta</taxon>
        <taxon>Magnoliopsida</taxon>
        <taxon>eudicotyledons</taxon>
        <taxon>Gunneridae</taxon>
        <taxon>Pentapetalae</taxon>
        <taxon>asterids</taxon>
        <taxon>lamiids</taxon>
        <taxon>Solanales</taxon>
        <taxon>Solanaceae</taxon>
        <taxon>Solanoideae</taxon>
        <taxon>Solaneae</taxon>
        <taxon>Solanum</taxon>
    </lineage>
</organism>
<gene>
    <name evidence="2" type="ORF">MTR67_037793</name>
</gene>
<dbReference type="AlphaFoldDB" id="A0AAF0UE43"/>
<keyword evidence="3" id="KW-1185">Reference proteome</keyword>